<keyword evidence="6" id="KW-1185">Reference proteome</keyword>
<evidence type="ECO:0000256" key="1">
    <source>
        <dbReference type="ARBA" id="ARBA00022676"/>
    </source>
</evidence>
<dbReference type="Pfam" id="PF00201">
    <property type="entry name" value="UDPGT"/>
    <property type="match status" value="1"/>
</dbReference>
<evidence type="ECO:0000256" key="3">
    <source>
        <dbReference type="RuleBase" id="RU003718"/>
    </source>
</evidence>
<reference evidence="4 6" key="1">
    <citation type="submission" date="2015-04" db="EMBL/GenBank/DDBJ databases">
        <title>Draft genome sequence of Rathayibacter toxicus strain FH-142 (AKA 70134 or CS 32), a Western Australian isolate.</title>
        <authorList>
            <consortium name="Consortium for Microbial Forensics and Genomics (microFORGE)"/>
            <person name="Knight B.M."/>
            <person name="Roberts D.P."/>
            <person name="Lin D."/>
            <person name="Hari K."/>
            <person name="Fletcher J."/>
            <person name="Melcher U."/>
            <person name="Blagden T."/>
            <person name="Luster D.G."/>
            <person name="Sechler A.J."/>
            <person name="Schneider W.L."/>
            <person name="Winegar R.A."/>
        </authorList>
    </citation>
    <scope>NUCLEOTIDE SEQUENCE [LARGE SCALE GENOMIC DNA]</scope>
    <source>
        <strain evidence="4 6">FH142</strain>
    </source>
</reference>
<dbReference type="Proteomes" id="UP000237966">
    <property type="component" value="Unassembled WGS sequence"/>
</dbReference>
<keyword evidence="1 3" id="KW-0328">Glycosyltransferase</keyword>
<dbReference type="AlphaFoldDB" id="A0A0C5BQ77"/>
<gene>
    <name evidence="5" type="ORF">C5C51_10455</name>
    <name evidence="4" type="ORF">VT73_09930</name>
</gene>
<dbReference type="GeneID" id="93666219"/>
<evidence type="ECO:0000313" key="6">
    <source>
        <dbReference type="Proteomes" id="UP000052979"/>
    </source>
</evidence>
<proteinExistence type="inferred from homology"/>
<dbReference type="STRING" id="145458.APU90_06425"/>
<dbReference type="OrthoDB" id="764352at2"/>
<dbReference type="SUPFAM" id="SSF53756">
    <property type="entry name" value="UDP-Glycosyltransferase/glycogen phosphorylase"/>
    <property type="match status" value="1"/>
</dbReference>
<dbReference type="PROSITE" id="PS00375">
    <property type="entry name" value="UDPGT"/>
    <property type="match status" value="1"/>
</dbReference>
<dbReference type="KEGG" id="rtx:TI83_00055"/>
<reference evidence="5 7" key="2">
    <citation type="submission" date="2018-02" db="EMBL/GenBank/DDBJ databases">
        <title>Bacteriophage NCPPB3778 and a type I-E CRISPR drive the evolution of the US Biological Select Agent, Rathayibacter toxicus.</title>
        <authorList>
            <person name="Davis E.W.II."/>
            <person name="Tabima J.F."/>
            <person name="Weisberg A.J."/>
            <person name="Lopes L.D."/>
            <person name="Wiseman M.S."/>
            <person name="Wiseman M.S."/>
            <person name="Pupko T."/>
            <person name="Belcher M.S."/>
            <person name="Sechler A.J."/>
            <person name="Tancos M.A."/>
            <person name="Schroeder B.K."/>
            <person name="Murray T.D."/>
            <person name="Luster D.G."/>
            <person name="Schneider W.L."/>
            <person name="Rogers E."/>
            <person name="Andreote F.D."/>
            <person name="Grunwald N.J."/>
            <person name="Putnam M.L."/>
            <person name="Chang J.H."/>
        </authorList>
    </citation>
    <scope>NUCLEOTIDE SEQUENCE [LARGE SCALE GENOMIC DNA]</scope>
    <source>
        <strain evidence="5 7">FH99</strain>
    </source>
</reference>
<dbReference type="CDD" id="cd03784">
    <property type="entry name" value="GT1_Gtf-like"/>
    <property type="match status" value="1"/>
</dbReference>
<evidence type="ECO:0000313" key="7">
    <source>
        <dbReference type="Proteomes" id="UP000237966"/>
    </source>
</evidence>
<dbReference type="PANTHER" id="PTHR48043:SF145">
    <property type="entry name" value="FI06409P-RELATED"/>
    <property type="match status" value="1"/>
</dbReference>
<dbReference type="EMBL" id="PSWU01000014">
    <property type="protein sequence ID" value="PPI13534.1"/>
    <property type="molecule type" value="Genomic_DNA"/>
</dbReference>
<evidence type="ECO:0000313" key="4">
    <source>
        <dbReference type="EMBL" id="KKM44475.1"/>
    </source>
</evidence>
<dbReference type="eggNOG" id="COG1819">
    <property type="taxonomic scope" value="Bacteria"/>
</dbReference>
<organism evidence="4 6">
    <name type="scientific">Rathayibacter toxicus</name>
    <dbReference type="NCBI Taxonomy" id="145458"/>
    <lineage>
        <taxon>Bacteria</taxon>
        <taxon>Bacillati</taxon>
        <taxon>Actinomycetota</taxon>
        <taxon>Actinomycetes</taxon>
        <taxon>Micrococcales</taxon>
        <taxon>Microbacteriaceae</taxon>
        <taxon>Rathayibacter</taxon>
    </lineage>
</organism>
<dbReference type="Gene3D" id="3.40.50.2000">
    <property type="entry name" value="Glycogen Phosphorylase B"/>
    <property type="match status" value="2"/>
</dbReference>
<evidence type="ECO:0000313" key="5">
    <source>
        <dbReference type="EMBL" id="PPI13534.1"/>
    </source>
</evidence>
<dbReference type="InterPro" id="IPR002213">
    <property type="entry name" value="UDP_glucos_trans"/>
</dbReference>
<dbReference type="KEGG" id="rtc:APU90_06425"/>
<dbReference type="GO" id="GO:0008194">
    <property type="term" value="F:UDP-glycosyltransferase activity"/>
    <property type="evidence" value="ECO:0007669"/>
    <property type="project" value="InterPro"/>
</dbReference>
<comment type="caution">
    <text evidence="4">The sequence shown here is derived from an EMBL/GenBank/DDBJ whole genome shotgun (WGS) entry which is preliminary data.</text>
</comment>
<name>A0A0C5BQ77_9MICO</name>
<comment type="similarity">
    <text evidence="3">Belongs to the UDP-glycosyltransferase family.</text>
</comment>
<dbReference type="EMBL" id="LBFI01000054">
    <property type="protein sequence ID" value="KKM44475.1"/>
    <property type="molecule type" value="Genomic_DNA"/>
</dbReference>
<dbReference type="InterPro" id="IPR050271">
    <property type="entry name" value="UDP-glycosyltransferase"/>
</dbReference>
<dbReference type="PATRIC" id="fig|145458.7.peg.11"/>
<sequence>MSLLIVSPDYASHLLPLATLGTAWYDAGERVVVATGEATRSIVSDIGFDHLPLRLGRGSNPGTIRPEEQVPDEAVSLRGFFDATRRGMVPTLAYQARQRLTDLLWDPAGVARRLAEILDEVQPDVILVDHLAFPARLALHALDVPYGDVVLGHPSALTVSGEVYGFPPLWPRAFAPTPEELGALRELCEQVRDSFTAEWNAALTALAPAASSSSDAFAESGEVLLLNYPAELHDDTRTAQLPPHVFLGSAVRHEPLAAEVEEWLAASDDPLVYVSFGSFLSVRDDVLARVVAALTGVRVDGRQVRVALAVGATDPAALGPIPPGWLVRAFLPQVTLLDHAVLAISHGGNNSVTESMTAGVPLVVVPFATDQFAGAAALERAGFAAVLDPNVASPTELEDAVRRMLALDIETRSALTKLSRSLARHSGPQRAYAAMRHAVSNRTSVQ</sequence>
<dbReference type="PANTHER" id="PTHR48043">
    <property type="entry name" value="EG:EG0003.4 PROTEIN-RELATED"/>
    <property type="match status" value="1"/>
</dbReference>
<dbReference type="RefSeq" id="WP_027692199.1">
    <property type="nucleotide sequence ID" value="NZ_CP010848.1"/>
</dbReference>
<keyword evidence="2 3" id="KW-0808">Transferase</keyword>
<protein>
    <submittedName>
        <fullName evidence="4">Glycosyltransferase</fullName>
    </submittedName>
</protein>
<evidence type="ECO:0000256" key="2">
    <source>
        <dbReference type="ARBA" id="ARBA00022679"/>
    </source>
</evidence>
<accession>A0A0C5BQ77</accession>
<dbReference type="InterPro" id="IPR035595">
    <property type="entry name" value="UDP_glycos_trans_CS"/>
</dbReference>
<dbReference type="Proteomes" id="UP000052979">
    <property type="component" value="Unassembled WGS sequence"/>
</dbReference>